<gene>
    <name evidence="2" type="ORF">SAMN04488057_11274</name>
</gene>
<dbReference type="EMBL" id="FRCY01000012">
    <property type="protein sequence ID" value="SHN23209.1"/>
    <property type="molecule type" value="Genomic_DNA"/>
</dbReference>
<evidence type="ECO:0000313" key="3">
    <source>
        <dbReference type="Proteomes" id="UP000184513"/>
    </source>
</evidence>
<sequence length="402" mass="45487">MKINIKQPKYILPLILLPFMLLLNFGMQSFTSEDEMQHDEGTENLQESVGEVSDQIRNRGIDGKLDAFRSRYKRADGYTAIQNLRIDVEPEDEMLSQYNEAEKRMLDSIDLAFKNSLDQAQISTQPAFSPSTETRPRISPPTEEDKLILEALNQLENQKNNREPEKYEDPMDLFRAQMALVDSISKANDPSYQAPQAEAEAIEKDPTTQRLKVSKASQPDTHFNTVKKTSQSSFIQAIVDQEIRNGTLGERIRIRLLNDIQVGAEVLPKGTYLYAWISGYESQRVKLTISSVMVGDKILPIALTIYDQDGMEGLYVPASSFREFSKDLGGNVTGGLNLQMQQDPSSMNQMYLSALQRVFTSSSQAVSKRIRQNKANLKYGTLIYLIDSEELNSQNYSNQNPN</sequence>
<dbReference type="Pfam" id="PF12508">
    <property type="entry name" value="Transposon_TraM"/>
    <property type="match status" value="1"/>
</dbReference>
<organism evidence="2 3">
    <name type="scientific">Cyclobacterium lianum</name>
    <dbReference type="NCBI Taxonomy" id="388280"/>
    <lineage>
        <taxon>Bacteria</taxon>
        <taxon>Pseudomonadati</taxon>
        <taxon>Bacteroidota</taxon>
        <taxon>Cytophagia</taxon>
        <taxon>Cytophagales</taxon>
        <taxon>Cyclobacteriaceae</taxon>
        <taxon>Cyclobacterium</taxon>
    </lineage>
</organism>
<dbReference type="STRING" id="388280.SAMN04488057_11274"/>
<feature type="domain" description="Conjugative transposon TraM C-terminal" evidence="1">
    <location>
        <begin position="235"/>
        <end position="385"/>
    </location>
</feature>
<dbReference type="InterPro" id="IPR055407">
    <property type="entry name" value="TraM_C"/>
</dbReference>
<dbReference type="AlphaFoldDB" id="A0A1M7PZD4"/>
<reference evidence="2 3" key="1">
    <citation type="submission" date="2016-11" db="EMBL/GenBank/DDBJ databases">
        <authorList>
            <person name="Jaros S."/>
            <person name="Januszkiewicz K."/>
            <person name="Wedrychowicz H."/>
        </authorList>
    </citation>
    <scope>NUCLEOTIDE SEQUENCE [LARGE SCALE GENOMIC DNA]</scope>
    <source>
        <strain evidence="2 3">CGMCC 1.6102</strain>
    </source>
</reference>
<name>A0A1M7PZD4_9BACT</name>
<protein>
    <submittedName>
        <fullName evidence="2">Bacteroides conjugative transposon TraM protein</fullName>
    </submittedName>
</protein>
<keyword evidence="3" id="KW-1185">Reference proteome</keyword>
<proteinExistence type="predicted"/>
<evidence type="ECO:0000259" key="1">
    <source>
        <dbReference type="Pfam" id="PF12508"/>
    </source>
</evidence>
<evidence type="ECO:0000313" key="2">
    <source>
        <dbReference type="EMBL" id="SHN23209.1"/>
    </source>
</evidence>
<dbReference type="Proteomes" id="UP000184513">
    <property type="component" value="Unassembled WGS sequence"/>
</dbReference>
<accession>A0A1M7PZD4</accession>
<dbReference type="OrthoDB" id="1453786at2"/>